<comment type="caution">
    <text evidence="2">The sequence shown here is derived from an EMBL/GenBank/DDBJ whole genome shotgun (WGS) entry which is preliminary data.</text>
</comment>
<dbReference type="SUPFAM" id="SSF53474">
    <property type="entry name" value="alpha/beta-Hydrolases"/>
    <property type="match status" value="1"/>
</dbReference>
<dbReference type="GO" id="GO:0016787">
    <property type="term" value="F:hydrolase activity"/>
    <property type="evidence" value="ECO:0007669"/>
    <property type="project" value="UniProtKB-KW"/>
</dbReference>
<dbReference type="PANTHER" id="PTHR43433:SF5">
    <property type="entry name" value="AB HYDROLASE-1 DOMAIN-CONTAINING PROTEIN"/>
    <property type="match status" value="1"/>
</dbReference>
<dbReference type="InterPro" id="IPR000073">
    <property type="entry name" value="AB_hydrolase_1"/>
</dbReference>
<dbReference type="Pfam" id="PF12697">
    <property type="entry name" value="Abhydrolase_6"/>
    <property type="match status" value="1"/>
</dbReference>
<evidence type="ECO:0000259" key="1">
    <source>
        <dbReference type="Pfam" id="PF12697"/>
    </source>
</evidence>
<dbReference type="Gene3D" id="3.40.50.1820">
    <property type="entry name" value="alpha/beta hydrolase"/>
    <property type="match status" value="1"/>
</dbReference>
<keyword evidence="3" id="KW-1185">Reference proteome</keyword>
<proteinExistence type="predicted"/>
<accession>A0A917H5F9</accession>
<feature type="domain" description="AB hydrolase-1" evidence="1">
    <location>
        <begin position="37"/>
        <end position="242"/>
    </location>
</feature>
<evidence type="ECO:0000313" key="3">
    <source>
        <dbReference type="Proteomes" id="UP000638848"/>
    </source>
</evidence>
<sequence>MTTVTSADGTPIGFDRTGSGPALVLVLGAFNDRTAGHALAVHLAAHFTVINYDRRGRGDSGDTAPYAVEREVEDLAAMIEVAGGSAAVLGYSSGAVLAMLAAAKGLPITKLALYDPPFPLAGRAPEYFDQLATDIRAALDQGSPGKAVELFQTRAVGIPPETVAQIRQAPYWPALEKIAPTLEYESLILATDPALPQRVAAPTLVITGSHSPPALADAAATLAGRLPDGTLRVLEGQTHDINPQTAGPVITEFLTLP</sequence>
<protein>
    <submittedName>
        <fullName evidence="2">Alpha/beta hydrolase</fullName>
    </submittedName>
</protein>
<reference evidence="2" key="1">
    <citation type="journal article" date="2014" name="Int. J. Syst. Evol. Microbiol.">
        <title>Complete genome sequence of Corynebacterium casei LMG S-19264T (=DSM 44701T), isolated from a smear-ripened cheese.</title>
        <authorList>
            <consortium name="US DOE Joint Genome Institute (JGI-PGF)"/>
            <person name="Walter F."/>
            <person name="Albersmeier A."/>
            <person name="Kalinowski J."/>
            <person name="Ruckert C."/>
        </authorList>
    </citation>
    <scope>NUCLEOTIDE SEQUENCE</scope>
    <source>
        <strain evidence="2">CGMCC 1.12187</strain>
    </source>
</reference>
<dbReference type="EMBL" id="BMEQ01000031">
    <property type="protein sequence ID" value="GGG68585.1"/>
    <property type="molecule type" value="Genomic_DNA"/>
</dbReference>
<gene>
    <name evidence="2" type="ORF">GCM10011374_36190</name>
</gene>
<dbReference type="InterPro" id="IPR029058">
    <property type="entry name" value="AB_hydrolase_fold"/>
</dbReference>
<organism evidence="2 3">
    <name type="scientific">Kocuria dechangensis</name>
    <dbReference type="NCBI Taxonomy" id="1176249"/>
    <lineage>
        <taxon>Bacteria</taxon>
        <taxon>Bacillati</taxon>
        <taxon>Actinomycetota</taxon>
        <taxon>Actinomycetes</taxon>
        <taxon>Micrococcales</taxon>
        <taxon>Micrococcaceae</taxon>
        <taxon>Kocuria</taxon>
    </lineage>
</organism>
<dbReference type="PANTHER" id="PTHR43433">
    <property type="entry name" value="HYDROLASE, ALPHA/BETA FOLD FAMILY PROTEIN"/>
    <property type="match status" value="1"/>
</dbReference>
<evidence type="ECO:0000313" key="2">
    <source>
        <dbReference type="EMBL" id="GGG68585.1"/>
    </source>
</evidence>
<dbReference type="AlphaFoldDB" id="A0A917H5F9"/>
<keyword evidence="2" id="KW-0378">Hydrolase</keyword>
<dbReference type="RefSeq" id="WP_188539766.1">
    <property type="nucleotide sequence ID" value="NZ_BMEQ01000031.1"/>
</dbReference>
<name>A0A917H5F9_9MICC</name>
<dbReference type="InterPro" id="IPR050471">
    <property type="entry name" value="AB_hydrolase"/>
</dbReference>
<reference evidence="2" key="2">
    <citation type="submission" date="2020-09" db="EMBL/GenBank/DDBJ databases">
        <authorList>
            <person name="Sun Q."/>
            <person name="Zhou Y."/>
        </authorList>
    </citation>
    <scope>NUCLEOTIDE SEQUENCE</scope>
    <source>
        <strain evidence="2">CGMCC 1.12187</strain>
    </source>
</reference>
<dbReference type="Proteomes" id="UP000638848">
    <property type="component" value="Unassembled WGS sequence"/>
</dbReference>